<sequence>MAGGTQKPEIFELTNGAMQVKITNLGCTITSLSVPDKDGNLADVVLGFDSVEPYQVILSTLSYLRSVAIQWEILLWFIDRIFGLMLSSVELSWHSLNLSALFFLGPLLKIFHY</sequence>
<dbReference type="PANTHER" id="PTHR10091:SF49">
    <property type="entry name" value="ALDOSE 1-EPIMERASE"/>
    <property type="match status" value="1"/>
</dbReference>
<dbReference type="AlphaFoldDB" id="A0A2P2KSH4"/>
<dbReference type="GO" id="GO:0004034">
    <property type="term" value="F:aldose 1-epimerase activity"/>
    <property type="evidence" value="ECO:0007669"/>
    <property type="project" value="TreeGrafter"/>
</dbReference>
<dbReference type="EMBL" id="GGEC01028202">
    <property type="protein sequence ID" value="MBX08686.1"/>
    <property type="molecule type" value="Transcribed_RNA"/>
</dbReference>
<dbReference type="InterPro" id="IPR008183">
    <property type="entry name" value="Aldose_1/G6P_1-epimerase"/>
</dbReference>
<dbReference type="Gene3D" id="2.70.98.10">
    <property type="match status" value="1"/>
</dbReference>
<dbReference type="GO" id="GO:0006006">
    <property type="term" value="P:glucose metabolic process"/>
    <property type="evidence" value="ECO:0007669"/>
    <property type="project" value="TreeGrafter"/>
</dbReference>
<dbReference type="InterPro" id="IPR014718">
    <property type="entry name" value="GH-type_carb-bd"/>
</dbReference>
<dbReference type="SUPFAM" id="SSF74650">
    <property type="entry name" value="Galactose mutarotase-like"/>
    <property type="match status" value="1"/>
</dbReference>
<proteinExistence type="predicted"/>
<evidence type="ECO:0000313" key="1">
    <source>
        <dbReference type="EMBL" id="MBX08686.1"/>
    </source>
</evidence>
<name>A0A2P2KSH4_RHIMU</name>
<dbReference type="GO" id="GO:0033499">
    <property type="term" value="P:galactose catabolic process via UDP-galactose, Leloir pathway"/>
    <property type="evidence" value="ECO:0007669"/>
    <property type="project" value="TreeGrafter"/>
</dbReference>
<dbReference type="GO" id="GO:0030246">
    <property type="term" value="F:carbohydrate binding"/>
    <property type="evidence" value="ECO:0007669"/>
    <property type="project" value="InterPro"/>
</dbReference>
<dbReference type="PANTHER" id="PTHR10091">
    <property type="entry name" value="ALDOSE-1-EPIMERASE"/>
    <property type="match status" value="1"/>
</dbReference>
<dbReference type="Pfam" id="PF01263">
    <property type="entry name" value="Aldose_epim"/>
    <property type="match status" value="1"/>
</dbReference>
<organism evidence="1">
    <name type="scientific">Rhizophora mucronata</name>
    <name type="common">Asiatic mangrove</name>
    <dbReference type="NCBI Taxonomy" id="61149"/>
    <lineage>
        <taxon>Eukaryota</taxon>
        <taxon>Viridiplantae</taxon>
        <taxon>Streptophyta</taxon>
        <taxon>Embryophyta</taxon>
        <taxon>Tracheophyta</taxon>
        <taxon>Spermatophyta</taxon>
        <taxon>Magnoliopsida</taxon>
        <taxon>eudicotyledons</taxon>
        <taxon>Gunneridae</taxon>
        <taxon>Pentapetalae</taxon>
        <taxon>rosids</taxon>
        <taxon>fabids</taxon>
        <taxon>Malpighiales</taxon>
        <taxon>Rhizophoraceae</taxon>
        <taxon>Rhizophora</taxon>
    </lineage>
</organism>
<dbReference type="InterPro" id="IPR011013">
    <property type="entry name" value="Gal_mutarotase_sf_dom"/>
</dbReference>
<accession>A0A2P2KSH4</accession>
<protein>
    <submittedName>
        <fullName evidence="1">Aldose 1-epimerase Galactose mutarotase</fullName>
    </submittedName>
</protein>
<reference evidence="1" key="1">
    <citation type="submission" date="2018-02" db="EMBL/GenBank/DDBJ databases">
        <title>Rhizophora mucronata_Transcriptome.</title>
        <authorList>
            <person name="Meera S.P."/>
            <person name="Sreeshan A."/>
            <person name="Augustine A."/>
        </authorList>
    </citation>
    <scope>NUCLEOTIDE SEQUENCE</scope>
    <source>
        <tissue evidence="1">Leaf</tissue>
    </source>
</reference>